<proteinExistence type="predicted"/>
<evidence type="ECO:0000313" key="3">
    <source>
        <dbReference type="Proteomes" id="UP000664658"/>
    </source>
</evidence>
<keyword evidence="1" id="KW-1133">Transmembrane helix</keyword>
<dbReference type="EMBL" id="JAFNAA010000011">
    <property type="protein sequence ID" value="MBO1108755.1"/>
    <property type="molecule type" value="Genomic_DNA"/>
</dbReference>
<dbReference type="RefSeq" id="WP_207542207.1">
    <property type="nucleotide sequence ID" value="NZ_JAFNAA010000011.1"/>
</dbReference>
<evidence type="ECO:0008006" key="4">
    <source>
        <dbReference type="Google" id="ProtNLM"/>
    </source>
</evidence>
<dbReference type="AlphaFoldDB" id="A0A8I1W9T9"/>
<accession>A0A8I1W9T9</accession>
<sequence length="281" mass="31541">MAQNLPEAESYYNRVLELDPKNSEAWAGKGKSAGWQSTISNIRIQEMVVAFNHAIGTAPDCDRASTIDSCVLEVNHMVATLYGMANKHMHEYVALDDVWSSYLSQVGVLLDGLSSALLWDANNKTTLENIVYLCRDNIEGVSYRDPYDNNQSKAWSLSPEYEQILTNMLNEASSKLKAIDPDYSAPTIEKKKPDACFVVTATVGDEYHPAVILLRKFRNEFMAGNMVGNAFIRWYYKNGPKLANVIGKNNFRRVASYTFIVAPAYLVASMVIKIRDVMNKK</sequence>
<name>A0A8I1W9T9_PLESH</name>
<reference evidence="2" key="1">
    <citation type="submission" date="2021-03" db="EMBL/GenBank/DDBJ databases">
        <title>Plesiomonas shigelloides zfcc0051, isolated from zebrafish feces.</title>
        <authorList>
            <person name="Vanderhoek Z."/>
            <person name="Gaulke C."/>
        </authorList>
    </citation>
    <scope>NUCLEOTIDE SEQUENCE</scope>
    <source>
        <strain evidence="2">Zfcc0051</strain>
    </source>
</reference>
<evidence type="ECO:0000313" key="2">
    <source>
        <dbReference type="EMBL" id="MBO1108755.1"/>
    </source>
</evidence>
<dbReference type="NCBIfam" id="NF041770">
    <property type="entry name" value="CFI_box_CTERM"/>
    <property type="match status" value="1"/>
</dbReference>
<keyword evidence="1" id="KW-0472">Membrane</keyword>
<feature type="transmembrane region" description="Helical" evidence="1">
    <location>
        <begin position="254"/>
        <end position="272"/>
    </location>
</feature>
<dbReference type="SUPFAM" id="SSF48452">
    <property type="entry name" value="TPR-like"/>
    <property type="match status" value="1"/>
</dbReference>
<keyword evidence="1" id="KW-0812">Transmembrane</keyword>
<evidence type="ECO:0000256" key="1">
    <source>
        <dbReference type="SAM" id="Phobius"/>
    </source>
</evidence>
<protein>
    <recommendedName>
        <fullName evidence="4">Tetratricopeptide repeat protein</fullName>
    </recommendedName>
</protein>
<dbReference type="InterPro" id="IPR049886">
    <property type="entry name" value="CFI_box_CTERM_dom"/>
</dbReference>
<dbReference type="Gene3D" id="1.25.40.10">
    <property type="entry name" value="Tetratricopeptide repeat domain"/>
    <property type="match status" value="1"/>
</dbReference>
<gene>
    <name evidence="2" type="ORF">J2R62_11075</name>
</gene>
<dbReference type="InterPro" id="IPR011990">
    <property type="entry name" value="TPR-like_helical_dom_sf"/>
</dbReference>
<organism evidence="2 3">
    <name type="scientific">Plesiomonas shigelloides</name>
    <name type="common">Aeromonas shigelloides</name>
    <dbReference type="NCBI Taxonomy" id="703"/>
    <lineage>
        <taxon>Bacteria</taxon>
        <taxon>Pseudomonadati</taxon>
        <taxon>Pseudomonadota</taxon>
        <taxon>Gammaproteobacteria</taxon>
        <taxon>Enterobacterales</taxon>
        <taxon>Enterobacteriaceae</taxon>
        <taxon>Plesiomonas</taxon>
    </lineage>
</organism>
<dbReference type="Proteomes" id="UP000664658">
    <property type="component" value="Unassembled WGS sequence"/>
</dbReference>
<comment type="caution">
    <text evidence="2">The sequence shown here is derived from an EMBL/GenBank/DDBJ whole genome shotgun (WGS) entry which is preliminary data.</text>
</comment>